<protein>
    <submittedName>
        <fullName evidence="2">Uncharacterized protein</fullName>
    </submittedName>
</protein>
<evidence type="ECO:0000256" key="1">
    <source>
        <dbReference type="SAM" id="MobiDB-lite"/>
    </source>
</evidence>
<dbReference type="AlphaFoldDB" id="G7YB27"/>
<name>G7YB27_CLOSI</name>
<accession>G7YB27</accession>
<evidence type="ECO:0000313" key="2">
    <source>
        <dbReference type="EMBL" id="GAA50161.1"/>
    </source>
</evidence>
<reference key="2">
    <citation type="submission" date="2011-10" db="EMBL/GenBank/DDBJ databases">
        <title>The genome and transcriptome sequence of Clonorchis sinensis provide insights into the carcinogenic liver fluke.</title>
        <authorList>
            <person name="Wang X."/>
            <person name="Huang Y."/>
            <person name="Chen W."/>
            <person name="Liu H."/>
            <person name="Guo L."/>
            <person name="Chen Y."/>
            <person name="Luo F."/>
            <person name="Zhou W."/>
            <person name="Sun J."/>
            <person name="Mao Q."/>
            <person name="Liang P."/>
            <person name="Zhou C."/>
            <person name="Tian Y."/>
            <person name="Men J."/>
            <person name="Lv X."/>
            <person name="Huang L."/>
            <person name="Zhou J."/>
            <person name="Hu Y."/>
            <person name="Li R."/>
            <person name="Zhang F."/>
            <person name="Lei H."/>
            <person name="Li X."/>
            <person name="Hu X."/>
            <person name="Liang C."/>
            <person name="Xu J."/>
            <person name="Wu Z."/>
            <person name="Yu X."/>
        </authorList>
    </citation>
    <scope>NUCLEOTIDE SEQUENCE</scope>
    <source>
        <strain>Henan</strain>
    </source>
</reference>
<evidence type="ECO:0000313" key="3">
    <source>
        <dbReference type="Proteomes" id="UP000008909"/>
    </source>
</evidence>
<keyword evidence="3" id="KW-1185">Reference proteome</keyword>
<proteinExistence type="predicted"/>
<reference evidence="2" key="1">
    <citation type="journal article" date="2011" name="Genome Biol.">
        <title>The draft genome of the carcinogenic human liver fluke Clonorchis sinensis.</title>
        <authorList>
            <person name="Wang X."/>
            <person name="Chen W."/>
            <person name="Huang Y."/>
            <person name="Sun J."/>
            <person name="Men J."/>
            <person name="Liu H."/>
            <person name="Luo F."/>
            <person name="Guo L."/>
            <person name="Lv X."/>
            <person name="Deng C."/>
            <person name="Zhou C."/>
            <person name="Fan Y."/>
            <person name="Li X."/>
            <person name="Huang L."/>
            <person name="Hu Y."/>
            <person name="Liang C."/>
            <person name="Hu X."/>
            <person name="Xu J."/>
            <person name="Yu X."/>
        </authorList>
    </citation>
    <scope>NUCLEOTIDE SEQUENCE [LARGE SCALE GENOMIC DNA]</scope>
    <source>
        <strain evidence="2">Henan</strain>
    </source>
</reference>
<sequence>MGPRRQANKVHGGGTGERNNKLSEQLCQGVPKLWIRCSGVCDEYEQKMLDSAHQSNKRTELDALGLTDGSDMSGRLSPDVTNKWPPTVQQTSIIAANSEQWYKRGFQGLLNLSVLLAPGYFTSPDQLRPISVSPILVPYVHQVLSELGSGKLQLRSLQFAFLYRNNFLEAILYHTPYFVSLQTAVSNSSLALLTHRKRSVRFRMTQLSDLNGDHKELPGTGDDILDRARSSPPNHPQKVGQLHQAIYAWLATPTERCTIKDPTFEKVVRDLSLLIRVREDTKDLAIDLGDKLHNIIDDRGCVRDNQVARELAKRRCRLRYTVFEELRAPTSTSFIKPDLIAITDDHFISKNLPSSTQQKCRWTEPMKFTVNHVLAHQFGTYALNFYASWSIALSGRSCLYDGHLIAYHSPKSIHLLIFMQVLRLGSQANVNIKLTSPPPTVVVIHSSVELEGETWSKGAYLEDEINYVRIQGQHSLDPSATGRTWLIDRQQTIQCTGNSCANAYAFWVKKPSNEADYERGDRTSIVDTDQVIHPYSDKHSDTENWAECFVCEYIGRLRARINAKPLNQLMISNKTESTVMPQLSAIRPYLQYPLLVAQ</sequence>
<dbReference type="EMBL" id="DF143018">
    <property type="protein sequence ID" value="GAA50161.1"/>
    <property type="molecule type" value="Genomic_DNA"/>
</dbReference>
<dbReference type="Proteomes" id="UP000008909">
    <property type="component" value="Unassembled WGS sequence"/>
</dbReference>
<organism evidence="2 3">
    <name type="scientific">Clonorchis sinensis</name>
    <name type="common">Chinese liver fluke</name>
    <dbReference type="NCBI Taxonomy" id="79923"/>
    <lineage>
        <taxon>Eukaryota</taxon>
        <taxon>Metazoa</taxon>
        <taxon>Spiralia</taxon>
        <taxon>Lophotrochozoa</taxon>
        <taxon>Platyhelminthes</taxon>
        <taxon>Trematoda</taxon>
        <taxon>Digenea</taxon>
        <taxon>Opisthorchiida</taxon>
        <taxon>Opisthorchiata</taxon>
        <taxon>Opisthorchiidae</taxon>
        <taxon>Clonorchis</taxon>
    </lineage>
</organism>
<gene>
    <name evidence="2" type="ORF">CLF_104138</name>
</gene>
<feature type="region of interest" description="Disordered" evidence="1">
    <location>
        <begin position="1"/>
        <end position="20"/>
    </location>
</feature>